<sequence length="100" mass="11473">MADLDAFLDMKWVVTVGVLTFLFIVLLVTTIIVTIGYCLLRRRQRYNMSRRNRHIVTQNNSAYSHPHFTQSLSISTNTVDSTVNPTEPLVNNVMYAEILL</sequence>
<dbReference type="EnsemblMetazoa" id="Aqu2.1.44115_001">
    <property type="protein sequence ID" value="Aqu2.1.44115_001"/>
    <property type="gene ID" value="Aqu2.1.44115"/>
</dbReference>
<accession>A0A1X7VW75</accession>
<reference evidence="2" key="1">
    <citation type="submission" date="2017-05" db="UniProtKB">
        <authorList>
            <consortium name="EnsemblMetazoa"/>
        </authorList>
    </citation>
    <scope>IDENTIFICATION</scope>
</reference>
<evidence type="ECO:0000256" key="1">
    <source>
        <dbReference type="SAM" id="Phobius"/>
    </source>
</evidence>
<dbReference type="InParanoid" id="A0A1X7VW75"/>
<protein>
    <submittedName>
        <fullName evidence="2">Uncharacterized protein</fullName>
    </submittedName>
</protein>
<organism evidence="2">
    <name type="scientific">Amphimedon queenslandica</name>
    <name type="common">Sponge</name>
    <dbReference type="NCBI Taxonomy" id="400682"/>
    <lineage>
        <taxon>Eukaryota</taxon>
        <taxon>Metazoa</taxon>
        <taxon>Porifera</taxon>
        <taxon>Demospongiae</taxon>
        <taxon>Heteroscleromorpha</taxon>
        <taxon>Haplosclerida</taxon>
        <taxon>Niphatidae</taxon>
        <taxon>Amphimedon</taxon>
    </lineage>
</organism>
<dbReference type="AlphaFoldDB" id="A0A1X7VW75"/>
<proteinExistence type="predicted"/>
<name>A0A1X7VW75_AMPQE</name>
<keyword evidence="1" id="KW-0472">Membrane</keyword>
<evidence type="ECO:0000313" key="2">
    <source>
        <dbReference type="EnsemblMetazoa" id="Aqu2.1.44115_001"/>
    </source>
</evidence>
<keyword evidence="1" id="KW-0812">Transmembrane</keyword>
<feature type="transmembrane region" description="Helical" evidence="1">
    <location>
        <begin position="12"/>
        <end position="40"/>
    </location>
</feature>
<keyword evidence="1" id="KW-1133">Transmembrane helix</keyword>